<organism evidence="7 8">
    <name type="scientific">Besnoitia besnoiti</name>
    <name type="common">Apicomplexan protozoan</name>
    <dbReference type="NCBI Taxonomy" id="94643"/>
    <lineage>
        <taxon>Eukaryota</taxon>
        <taxon>Sar</taxon>
        <taxon>Alveolata</taxon>
        <taxon>Apicomplexa</taxon>
        <taxon>Conoidasida</taxon>
        <taxon>Coccidia</taxon>
        <taxon>Eucoccidiorida</taxon>
        <taxon>Eimeriorina</taxon>
        <taxon>Sarcocystidae</taxon>
        <taxon>Besnoitia</taxon>
    </lineage>
</organism>
<comment type="catalytic activity">
    <reaction evidence="4">
        <text>(6S)-5-formyl-5,6,7,8-tetrahydrofolate + ATP = (6R)-5,10-methenyltetrahydrofolate + ADP + phosphate</text>
        <dbReference type="Rhea" id="RHEA:10488"/>
        <dbReference type="ChEBI" id="CHEBI:30616"/>
        <dbReference type="ChEBI" id="CHEBI:43474"/>
        <dbReference type="ChEBI" id="CHEBI:57455"/>
        <dbReference type="ChEBI" id="CHEBI:57457"/>
        <dbReference type="ChEBI" id="CHEBI:456216"/>
        <dbReference type="EC" id="6.3.3.2"/>
    </reaction>
</comment>
<comment type="similarity">
    <text evidence="1">Belongs to the 5-formyltetrahydrofolate cyclo-ligase family.</text>
</comment>
<feature type="compositionally biased region" description="Basic and acidic residues" evidence="6">
    <location>
        <begin position="116"/>
        <end position="136"/>
    </location>
</feature>
<dbReference type="Gene3D" id="3.40.50.10420">
    <property type="entry name" value="NagB/RpiA/CoA transferase-like"/>
    <property type="match status" value="1"/>
</dbReference>
<dbReference type="NCBIfam" id="TIGR02727">
    <property type="entry name" value="MTHFS_bact"/>
    <property type="match status" value="1"/>
</dbReference>
<dbReference type="PANTHER" id="PTHR23407">
    <property type="entry name" value="ATPASE INHIBITOR/5-FORMYLTETRAHYDROFOLATE CYCLO-LIGASE"/>
    <property type="match status" value="1"/>
</dbReference>
<evidence type="ECO:0000256" key="3">
    <source>
        <dbReference type="ARBA" id="ARBA00022840"/>
    </source>
</evidence>
<evidence type="ECO:0000313" key="7">
    <source>
        <dbReference type="EMBL" id="PFH31782.1"/>
    </source>
</evidence>
<evidence type="ECO:0000256" key="2">
    <source>
        <dbReference type="ARBA" id="ARBA00022741"/>
    </source>
</evidence>
<keyword evidence="3" id="KW-0067">ATP-binding</keyword>
<dbReference type="EMBL" id="NWUJ01000013">
    <property type="protein sequence ID" value="PFH31782.1"/>
    <property type="molecule type" value="Genomic_DNA"/>
</dbReference>
<proteinExistence type="inferred from homology"/>
<keyword evidence="8" id="KW-1185">Reference proteome</keyword>
<dbReference type="InterPro" id="IPR002698">
    <property type="entry name" value="FTHF_cligase"/>
</dbReference>
<dbReference type="GeneID" id="40307334"/>
<evidence type="ECO:0000256" key="6">
    <source>
        <dbReference type="SAM" id="MobiDB-lite"/>
    </source>
</evidence>
<feature type="compositionally biased region" description="Low complexity" evidence="6">
    <location>
        <begin position="177"/>
        <end position="202"/>
    </location>
</feature>
<evidence type="ECO:0000313" key="8">
    <source>
        <dbReference type="Proteomes" id="UP000224006"/>
    </source>
</evidence>
<protein>
    <recommendedName>
        <fullName evidence="5">5-formyltetrahydrofolate cyclo-ligase</fullName>
        <ecNumber evidence="5">6.3.3.2</ecNumber>
    </recommendedName>
</protein>
<dbReference type="KEGG" id="bbes:BESB_022740"/>
<name>A0A2A9M8Q9_BESBE</name>
<feature type="region of interest" description="Disordered" evidence="6">
    <location>
        <begin position="237"/>
        <end position="276"/>
    </location>
</feature>
<dbReference type="OrthoDB" id="291347at2759"/>
<dbReference type="GO" id="GO:0009396">
    <property type="term" value="P:folic acid-containing compound biosynthetic process"/>
    <property type="evidence" value="ECO:0007669"/>
    <property type="project" value="TreeGrafter"/>
</dbReference>
<dbReference type="GO" id="GO:0005524">
    <property type="term" value="F:ATP binding"/>
    <property type="evidence" value="ECO:0007669"/>
    <property type="project" value="UniProtKB-KW"/>
</dbReference>
<dbReference type="InterPro" id="IPR024185">
    <property type="entry name" value="FTHF_cligase-like_sf"/>
</dbReference>
<evidence type="ECO:0000256" key="5">
    <source>
        <dbReference type="ARBA" id="ARBA00038966"/>
    </source>
</evidence>
<evidence type="ECO:0000256" key="1">
    <source>
        <dbReference type="ARBA" id="ARBA00010638"/>
    </source>
</evidence>
<reference evidence="7 8" key="1">
    <citation type="submission" date="2017-09" db="EMBL/GenBank/DDBJ databases">
        <title>Genome sequencing of Besnoitia besnoiti strain Bb-Ger1.</title>
        <authorList>
            <person name="Schares G."/>
            <person name="Venepally P."/>
            <person name="Lorenzi H.A."/>
        </authorList>
    </citation>
    <scope>NUCLEOTIDE SEQUENCE [LARGE SCALE GENOMIC DNA]</scope>
    <source>
        <strain evidence="7 8">Bb-Ger1</strain>
    </source>
</reference>
<dbReference type="Pfam" id="PF01812">
    <property type="entry name" value="5-FTHF_cyc-lig"/>
    <property type="match status" value="1"/>
</dbReference>
<dbReference type="Proteomes" id="UP000224006">
    <property type="component" value="Chromosome XII"/>
</dbReference>
<dbReference type="EC" id="6.3.3.2" evidence="5"/>
<comment type="caution">
    <text evidence="7">The sequence shown here is derived from an EMBL/GenBank/DDBJ whole genome shotgun (WGS) entry which is preliminary data.</text>
</comment>
<keyword evidence="2" id="KW-0547">Nucleotide-binding</keyword>
<feature type="region of interest" description="Disordered" evidence="6">
    <location>
        <begin position="39"/>
        <end position="83"/>
    </location>
</feature>
<dbReference type="VEuPathDB" id="ToxoDB:BESB_022740"/>
<dbReference type="AlphaFoldDB" id="A0A2A9M8Q9"/>
<accession>A0A2A9M8Q9</accession>
<dbReference type="SUPFAM" id="SSF100950">
    <property type="entry name" value="NagB/RpiA/CoA transferase-like"/>
    <property type="match status" value="1"/>
</dbReference>
<dbReference type="RefSeq" id="XP_029215791.1">
    <property type="nucleotide sequence ID" value="XM_029360976.1"/>
</dbReference>
<sequence length="506" mass="54678">MSSLPATSALSGSLSVREAKRALRQLLLSRRNGFHRARLLARSAQPAPPPPPSEWIGKENVGGNVQRRASPEGASAPRLLGEPRKVFHEAEKVAFANLHEARETQLQATRVLPQSHSRDEESDHGEREAEKRREAGHATGSRSEVPNDAEDARRSSPSDAGGDLGKALHGENIPPCSSSGWRNSAASSSESAKLSSGCPDSSAARAACATSSATRPPPSEARLITSVRGGSLARDAAAKGACAEKPRARGDLPAPAEADESGVRERDDEEGMQRRRSMEGAFQRLLGAVYPQVVHADGWLRSGKRSLVVAGYSPIGSELDSMFLLSLAESLGHVCALPSIEEKRAPLTFRQWFYGMPLVPGKFNIPAPAADCRHPVVEPDVLIVPLLGFDRVGRRLGYGGGFYDRTLDDLRRRRGLTEKTSRSKEKRDNFGPVGPISARLHAAEVAQQRKSSSLPLLVCGIAFDCQEVDEIPTEVFDEPLDCLLLERELRVFSPELAEALKPRQGS</sequence>
<dbReference type="GO" id="GO:0035999">
    <property type="term" value="P:tetrahydrofolate interconversion"/>
    <property type="evidence" value="ECO:0007669"/>
    <property type="project" value="TreeGrafter"/>
</dbReference>
<keyword evidence="7" id="KW-0436">Ligase</keyword>
<feature type="region of interest" description="Disordered" evidence="6">
    <location>
        <begin position="209"/>
        <end position="228"/>
    </location>
</feature>
<evidence type="ECO:0000256" key="4">
    <source>
        <dbReference type="ARBA" id="ARBA00036539"/>
    </source>
</evidence>
<gene>
    <name evidence="7" type="ORF">BESB_022740</name>
</gene>
<dbReference type="PANTHER" id="PTHR23407:SF1">
    <property type="entry name" value="5-FORMYLTETRAHYDROFOLATE CYCLO-LIGASE"/>
    <property type="match status" value="1"/>
</dbReference>
<dbReference type="InterPro" id="IPR037171">
    <property type="entry name" value="NagB/RpiA_transferase-like"/>
</dbReference>
<dbReference type="GO" id="GO:0030272">
    <property type="term" value="F:5-formyltetrahydrofolate cyclo-ligase activity"/>
    <property type="evidence" value="ECO:0007669"/>
    <property type="project" value="UniProtKB-EC"/>
</dbReference>
<feature type="compositionally biased region" description="Basic and acidic residues" evidence="6">
    <location>
        <begin position="261"/>
        <end position="276"/>
    </location>
</feature>
<feature type="region of interest" description="Disordered" evidence="6">
    <location>
        <begin position="107"/>
        <end position="202"/>
    </location>
</feature>